<dbReference type="KEGG" id="vg:24629866"/>
<sequence length="93" mass="10541">MKVDNIEVYLRNSDGESVIVKIDLFYREIAIYRPGVDSSIFKAIGAKIIQQMAFEVSTSIVEASELIRYVWGLMDLEGKNIMESGFPNMIFGE</sequence>
<reference evidence="1 2" key="1">
    <citation type="submission" date="2012-06" db="EMBL/GenBank/DDBJ databases">
        <title>Bacteriophages quickly and effectively reduce contamination of various foods with Salmonella.</title>
        <authorList>
            <person name="Woolston J."/>
            <person name="Parks A.R."/>
            <person name="Hanna L.F."/>
            <person name="Charbonneau D."/>
            <person name="Sulakvelidze A."/>
        </authorList>
    </citation>
    <scope>NUCLEOTIDE SEQUENCE [LARGE SCALE GENOMIC DNA]</scope>
    <source>
        <strain evidence="1">STML-198</strain>
    </source>
</reference>
<dbReference type="Proteomes" id="UP000006954">
    <property type="component" value="Segment"/>
</dbReference>
<keyword evidence="2" id="KW-1185">Reference proteome</keyword>
<evidence type="ECO:0000313" key="1">
    <source>
        <dbReference type="EMBL" id="AFU64012.1"/>
    </source>
</evidence>
<dbReference type="RefSeq" id="YP_009148054.1">
    <property type="nucleotide sequence ID" value="NC_027344.1"/>
</dbReference>
<name>K4I412_9CAUD</name>
<proteinExistence type="predicted"/>
<dbReference type="EMBL" id="JX181825">
    <property type="protein sequence ID" value="AFU64012.1"/>
    <property type="molecule type" value="Genomic_DNA"/>
</dbReference>
<organism evidence="1 2">
    <name type="scientific">Salmonella phage STML-198</name>
    <dbReference type="NCBI Taxonomy" id="1204531"/>
    <lineage>
        <taxon>Viruses</taxon>
        <taxon>Duplodnaviria</taxon>
        <taxon>Heunggongvirae</taxon>
        <taxon>Uroviricota</taxon>
        <taxon>Caudoviricetes</taxon>
        <taxon>Pantevenvirales</taxon>
        <taxon>Straboviridae</taxon>
        <taxon>Tevenvirinae</taxon>
        <taxon>Gelderlandvirus</taxon>
        <taxon>Gelderlandvirus stml198</taxon>
    </lineage>
</organism>
<evidence type="ECO:0000313" key="2">
    <source>
        <dbReference type="Proteomes" id="UP000006954"/>
    </source>
</evidence>
<accession>K4I412</accession>
<dbReference type="GeneID" id="24629866"/>
<protein>
    <submittedName>
        <fullName evidence="1">Uncharacterized protein</fullName>
    </submittedName>
</protein>